<dbReference type="Proteomes" id="UP000200980">
    <property type="component" value="Unassembled WGS sequence"/>
</dbReference>
<proteinExistence type="predicted"/>
<dbReference type="RefSeq" id="WP_077396420.1">
    <property type="nucleotide sequence ID" value="NZ_JATM01000003.1"/>
</dbReference>
<protein>
    <recommendedName>
        <fullName evidence="3">DUF3383 domain-containing protein</fullName>
    </recommendedName>
</protein>
<sequence>MVSLTGTIPLSQTVSINPATLGTANSVPFMNGLLITTPSDAAALSVGQIKQYSSLTDVIKDFPADSLEARMAAVYFASHDDAAQIPATLLIHMADPAHLADPTSLMELITSQNQDFTGFTTIWEPTLAQKQAFAAWVAGKADRYWYVPWDTDKQALNSQNSASFGTWLQNQNIDGTTLLYQDPLAASFCLGWMASLDFSATNGRTNLCFRRSGLLTPSVTDAITASTLRSNGYNFYGAYANGLGRFQWLEDGHVSGSFLWADSYINQVWLNASFQSDLTTLLLQSGQIPYDSIGDGLISACVQDTINQALRFGAIRPGVTLTALQKQQIDQSAGTTISDTVQSRGWYFQPNASTAAADIRVARKSPPCRFWYTDGQSVQSIHLSSIEVQ</sequence>
<gene>
    <name evidence="1" type="ORF">AL01_05410</name>
</gene>
<dbReference type="AlphaFoldDB" id="A0A1S8GPG1"/>
<evidence type="ECO:0000313" key="2">
    <source>
        <dbReference type="Proteomes" id="UP000200980"/>
    </source>
</evidence>
<evidence type="ECO:0008006" key="3">
    <source>
        <dbReference type="Google" id="ProtNLM"/>
    </source>
</evidence>
<comment type="caution">
    <text evidence="1">The sequence shown here is derived from an EMBL/GenBank/DDBJ whole genome shotgun (WGS) entry which is preliminary data.</text>
</comment>
<dbReference type="Pfam" id="PF11863">
    <property type="entry name" value="DUF3383"/>
    <property type="match status" value="1"/>
</dbReference>
<dbReference type="STRING" id="1539051.AL01_05410"/>
<dbReference type="EMBL" id="JATM01000003">
    <property type="protein sequence ID" value="OOL18250.1"/>
    <property type="molecule type" value="Genomic_DNA"/>
</dbReference>
<dbReference type="OrthoDB" id="7494486at2"/>
<reference evidence="1 2" key="1">
    <citation type="journal article" date="2016" name="PLoS ONE">
        <title>Whole-Genome Sequence Analysis of Bombella intestini LMG 28161T, a Novel Acetic Acid Bacterium Isolated from the Crop of a Red-Tailed Bumble Bee, Bombus lapidarius.</title>
        <authorList>
            <person name="Li L."/>
            <person name="Illeghems K."/>
            <person name="Van Kerrebroeck S."/>
            <person name="Borremans W."/>
            <person name="Cleenwerck I."/>
            <person name="Smagghe G."/>
            <person name="De Vuyst L."/>
            <person name="Vandamme P."/>
        </authorList>
    </citation>
    <scope>NUCLEOTIDE SEQUENCE [LARGE SCALE GENOMIC DNA]</scope>
    <source>
        <strain evidence="1 2">R-52487</strain>
    </source>
</reference>
<name>A0A1S8GPG1_9PROT</name>
<accession>A0A1S8GPG1</accession>
<dbReference type="InterPro" id="IPR021808">
    <property type="entry name" value="DUF3383"/>
</dbReference>
<organism evidence="1 2">
    <name type="scientific">Bombella intestini</name>
    <dbReference type="NCBI Taxonomy" id="1539051"/>
    <lineage>
        <taxon>Bacteria</taxon>
        <taxon>Pseudomonadati</taxon>
        <taxon>Pseudomonadota</taxon>
        <taxon>Alphaproteobacteria</taxon>
        <taxon>Acetobacterales</taxon>
        <taxon>Acetobacteraceae</taxon>
        <taxon>Bombella</taxon>
    </lineage>
</organism>
<evidence type="ECO:0000313" key="1">
    <source>
        <dbReference type="EMBL" id="OOL18250.1"/>
    </source>
</evidence>
<keyword evidence="2" id="KW-1185">Reference proteome</keyword>